<dbReference type="InterPro" id="IPR020588">
    <property type="entry name" value="RecA_ATP-bd"/>
</dbReference>
<dbReference type="PANTHER" id="PTHR45900">
    <property type="entry name" value="RECA"/>
    <property type="match status" value="1"/>
</dbReference>
<dbReference type="GO" id="GO:0005524">
    <property type="term" value="F:ATP binding"/>
    <property type="evidence" value="ECO:0007669"/>
    <property type="project" value="UniProtKB-KW"/>
</dbReference>
<dbReference type="PANTHER" id="PTHR45900:SF1">
    <property type="entry name" value="MITOCHONDRIAL DNA REPAIR PROTEIN RECA HOMOLOG-RELATED"/>
    <property type="match status" value="1"/>
</dbReference>
<feature type="non-terminal residue" evidence="7">
    <location>
        <position position="342"/>
    </location>
</feature>
<gene>
    <name evidence="7" type="ORF">LCGC14_3028310</name>
</gene>
<evidence type="ECO:0000259" key="6">
    <source>
        <dbReference type="PROSITE" id="PS50163"/>
    </source>
</evidence>
<evidence type="ECO:0000256" key="1">
    <source>
        <dbReference type="ARBA" id="ARBA00009391"/>
    </source>
</evidence>
<dbReference type="GO" id="GO:0006310">
    <property type="term" value="P:DNA recombination"/>
    <property type="evidence" value="ECO:0007669"/>
    <property type="project" value="UniProtKB-KW"/>
</dbReference>
<keyword evidence="3" id="KW-0067">ATP-binding</keyword>
<dbReference type="Gene3D" id="3.40.50.300">
    <property type="entry name" value="P-loop containing nucleotide triphosphate hydrolases"/>
    <property type="match status" value="1"/>
</dbReference>
<dbReference type="Pfam" id="PF00154">
    <property type="entry name" value="RecA_N"/>
    <property type="match status" value="1"/>
</dbReference>
<dbReference type="EMBL" id="LAZR01063166">
    <property type="protein sequence ID" value="KKK60043.1"/>
    <property type="molecule type" value="Genomic_DNA"/>
</dbReference>
<comment type="caution">
    <text evidence="7">The sequence shown here is derived from an EMBL/GenBank/DDBJ whole genome shotgun (WGS) entry which is preliminary data.</text>
</comment>
<dbReference type="PRINTS" id="PR00142">
    <property type="entry name" value="RECA"/>
</dbReference>
<dbReference type="SMART" id="SM00382">
    <property type="entry name" value="AAA"/>
    <property type="match status" value="1"/>
</dbReference>
<dbReference type="GO" id="GO:0140664">
    <property type="term" value="F:ATP-dependent DNA damage sensor activity"/>
    <property type="evidence" value="ECO:0007669"/>
    <property type="project" value="InterPro"/>
</dbReference>
<evidence type="ECO:0000256" key="2">
    <source>
        <dbReference type="ARBA" id="ARBA00022741"/>
    </source>
</evidence>
<dbReference type="PROSITE" id="PS50163">
    <property type="entry name" value="RECA_3"/>
    <property type="match status" value="1"/>
</dbReference>
<evidence type="ECO:0000313" key="7">
    <source>
        <dbReference type="EMBL" id="KKK60043.1"/>
    </source>
</evidence>
<accession>A0A0F8WTJ8</accession>
<protein>
    <recommendedName>
        <fullName evidence="8">RecA family profile 2 domain-containing protein</fullName>
    </recommendedName>
</protein>
<dbReference type="GO" id="GO:0006281">
    <property type="term" value="P:DNA repair"/>
    <property type="evidence" value="ECO:0007669"/>
    <property type="project" value="InterPro"/>
</dbReference>
<proteinExistence type="inferred from homology"/>
<evidence type="ECO:0000256" key="4">
    <source>
        <dbReference type="ARBA" id="ARBA00023172"/>
    </source>
</evidence>
<dbReference type="PROSITE" id="PS50162">
    <property type="entry name" value="RECA_2"/>
    <property type="match status" value="1"/>
</dbReference>
<dbReference type="InterPro" id="IPR003593">
    <property type="entry name" value="AAA+_ATPase"/>
</dbReference>
<comment type="similarity">
    <text evidence="1">Belongs to the RecA family.</text>
</comment>
<dbReference type="InterPro" id="IPR013765">
    <property type="entry name" value="DNA_recomb/repair_RecA"/>
</dbReference>
<dbReference type="InterPro" id="IPR020587">
    <property type="entry name" value="RecA_monomer-monomer_interface"/>
</dbReference>
<organism evidence="7">
    <name type="scientific">marine sediment metagenome</name>
    <dbReference type="NCBI Taxonomy" id="412755"/>
    <lineage>
        <taxon>unclassified sequences</taxon>
        <taxon>metagenomes</taxon>
        <taxon>ecological metagenomes</taxon>
    </lineage>
</organism>
<dbReference type="InterPro" id="IPR027417">
    <property type="entry name" value="P-loop_NTPase"/>
</dbReference>
<dbReference type="InterPro" id="IPR049428">
    <property type="entry name" value="RecA-like_N"/>
</dbReference>
<evidence type="ECO:0000256" key="3">
    <source>
        <dbReference type="ARBA" id="ARBA00022840"/>
    </source>
</evidence>
<name>A0A0F8WTJ8_9ZZZZ</name>
<dbReference type="GO" id="GO:0003697">
    <property type="term" value="F:single-stranded DNA binding"/>
    <property type="evidence" value="ECO:0007669"/>
    <property type="project" value="InterPro"/>
</dbReference>
<keyword evidence="4" id="KW-0233">DNA recombination</keyword>
<evidence type="ECO:0008006" key="8">
    <source>
        <dbReference type="Google" id="ProtNLM"/>
    </source>
</evidence>
<feature type="domain" description="RecA family profile 1" evidence="5">
    <location>
        <begin position="25"/>
        <end position="219"/>
    </location>
</feature>
<evidence type="ECO:0000259" key="5">
    <source>
        <dbReference type="PROSITE" id="PS50162"/>
    </source>
</evidence>
<dbReference type="AlphaFoldDB" id="A0A0F8WTJ8"/>
<reference evidence="7" key="1">
    <citation type="journal article" date="2015" name="Nature">
        <title>Complex archaea that bridge the gap between prokaryotes and eukaryotes.</title>
        <authorList>
            <person name="Spang A."/>
            <person name="Saw J.H."/>
            <person name="Jorgensen S.L."/>
            <person name="Zaremba-Niedzwiedzka K."/>
            <person name="Martijn J."/>
            <person name="Lind A.E."/>
            <person name="van Eijk R."/>
            <person name="Schleper C."/>
            <person name="Guy L."/>
            <person name="Ettema T.J."/>
        </authorList>
    </citation>
    <scope>NUCLEOTIDE SEQUENCE</scope>
</reference>
<sequence length="342" mass="38213">MKKCAIDIALENLKGFARKGARAKNKDFIPTGHFNLDFAIRYGMLPNKVDMNNLRGYDPSKSLGLPTGRLIEIFGPEGGGKSSLCYRVVGYAQKIINQDTQEPNIAAWIDTEHSFEEELAELNGVNIDELIYSELYDENDPDKDYYAEDVIDMIVKALKSGVKVVVIDSVANLIPKGVFESDAEKENIAKLARILSKTLGKVGHFASKYNAMVIFVNQVREKPGIMFGSPETTPGGRALKFNASVRLRISKQSSKDSLIYIDDKNIDGGKRIIGRLSNVKIAKNRIGPPLIDPAKGSHIAVEIPIYYQPYFPNIEDILFDIGRQLKLIFVRNGVFSWRKEKI</sequence>
<feature type="domain" description="RecA family profile 2" evidence="6">
    <location>
        <begin position="224"/>
        <end position="289"/>
    </location>
</feature>
<dbReference type="SUPFAM" id="SSF52540">
    <property type="entry name" value="P-loop containing nucleoside triphosphate hydrolases"/>
    <property type="match status" value="1"/>
</dbReference>
<keyword evidence="2" id="KW-0547">Nucleotide-binding</keyword>